<dbReference type="PANTHER" id="PTHR41542">
    <property type="entry name" value="BLL5807 PROTEIN"/>
    <property type="match status" value="1"/>
</dbReference>
<evidence type="ECO:0000313" key="4">
    <source>
        <dbReference type="EMBL" id="GAU07497.1"/>
    </source>
</evidence>
<feature type="transmembrane region" description="Helical" evidence="2">
    <location>
        <begin position="103"/>
        <end position="121"/>
    </location>
</feature>
<feature type="domain" description="Tim44-like" evidence="3">
    <location>
        <begin position="173"/>
        <end position="304"/>
    </location>
</feature>
<accession>A0A194ABF4</accession>
<dbReference type="PANTHER" id="PTHR41542:SF1">
    <property type="entry name" value="BLL5807 PROTEIN"/>
    <property type="match status" value="1"/>
</dbReference>
<evidence type="ECO:0000256" key="2">
    <source>
        <dbReference type="SAM" id="Phobius"/>
    </source>
</evidence>
<keyword evidence="5" id="KW-1185">Reference proteome</keyword>
<evidence type="ECO:0000256" key="1">
    <source>
        <dbReference type="SAM" id="MobiDB-lite"/>
    </source>
</evidence>
<dbReference type="Gene3D" id="3.10.450.240">
    <property type="match status" value="1"/>
</dbReference>
<reference evidence="5" key="1">
    <citation type="submission" date="2016-06" db="EMBL/GenBank/DDBJ databases">
        <title>Draft genome sequence of Desulfoplanes formicivorans strain Pf12B.</title>
        <authorList>
            <person name="Watanabe M."/>
            <person name="Kojima H."/>
            <person name="Fukui M."/>
        </authorList>
    </citation>
    <scope>NUCLEOTIDE SEQUENCE [LARGE SCALE GENOMIC DNA]</scope>
    <source>
        <strain evidence="5">Pf12B</strain>
    </source>
</reference>
<evidence type="ECO:0000259" key="3">
    <source>
        <dbReference type="SMART" id="SM00978"/>
    </source>
</evidence>
<feature type="compositionally biased region" description="Polar residues" evidence="1">
    <location>
        <begin position="156"/>
        <end position="166"/>
    </location>
</feature>
<dbReference type="InterPro" id="IPR007379">
    <property type="entry name" value="Tim44-like_dom"/>
</dbReference>
<dbReference type="SUPFAM" id="SSF54427">
    <property type="entry name" value="NTF2-like"/>
    <property type="match status" value="1"/>
</dbReference>
<proteinExistence type="predicted"/>
<feature type="transmembrane region" description="Helical" evidence="2">
    <location>
        <begin position="6"/>
        <end position="26"/>
    </location>
</feature>
<dbReference type="AlphaFoldDB" id="A0A194ABF4"/>
<dbReference type="RefSeq" id="WP_069856995.1">
    <property type="nucleotide sequence ID" value="NZ_BDFE01000004.1"/>
</dbReference>
<name>A0A194ABF4_9BACT</name>
<dbReference type="SMART" id="SM00978">
    <property type="entry name" value="Tim44"/>
    <property type="match status" value="1"/>
</dbReference>
<dbReference type="InterPro" id="IPR032710">
    <property type="entry name" value="NTF2-like_dom_sf"/>
</dbReference>
<sequence>MRLKHILILLPIMLVVLTVMAMVQTAEAKRFGGGRSFGGRSSYSKSYSRPMPSKSFGQQQNTRAGRVGQAPNRSRWGGMFGGLLGGMLMGGLLGSLFGGGHFMGPNLLDLLLIGGGIFLLMRFLRKRREASVGATSSGGSPYTMDTSSYHTRDGSASETSAWDNLQTGGSTPSGTSSSSVAIPPDFDQEDFMKGAKAVYQRLQNSWDKRDLDDIRTFTSPEVYRFIEEQYKNDPTPSTTEILLLNGELLEVKTIGNQTVATVHFDVIMREDPSSQATEQVREIWHFSKYENKSGDNWVLEGIQQLEN</sequence>
<dbReference type="Proteomes" id="UP000095200">
    <property type="component" value="Unassembled WGS sequence"/>
</dbReference>
<comment type="caution">
    <text evidence="4">The sequence shown here is derived from an EMBL/GenBank/DDBJ whole genome shotgun (WGS) entry which is preliminary data.</text>
</comment>
<feature type="region of interest" description="Disordered" evidence="1">
    <location>
        <begin position="42"/>
        <end position="73"/>
    </location>
</feature>
<organism evidence="4 5">
    <name type="scientific">Desulfoplanes formicivorans</name>
    <dbReference type="NCBI Taxonomy" id="1592317"/>
    <lineage>
        <taxon>Bacteria</taxon>
        <taxon>Pseudomonadati</taxon>
        <taxon>Thermodesulfobacteriota</taxon>
        <taxon>Desulfovibrionia</taxon>
        <taxon>Desulfovibrionales</taxon>
        <taxon>Desulfoplanaceae</taxon>
        <taxon>Desulfoplanes</taxon>
    </lineage>
</organism>
<feature type="transmembrane region" description="Helical" evidence="2">
    <location>
        <begin position="76"/>
        <end position="97"/>
    </location>
</feature>
<feature type="region of interest" description="Disordered" evidence="1">
    <location>
        <begin position="132"/>
        <end position="180"/>
    </location>
</feature>
<keyword evidence="2" id="KW-1133">Transmembrane helix</keyword>
<feature type="compositionally biased region" description="Polar residues" evidence="1">
    <location>
        <begin position="133"/>
        <end position="149"/>
    </location>
</feature>
<feature type="compositionally biased region" description="Low complexity" evidence="1">
    <location>
        <begin position="167"/>
        <end position="179"/>
    </location>
</feature>
<dbReference type="Pfam" id="PF04280">
    <property type="entry name" value="Tim44"/>
    <property type="match status" value="1"/>
</dbReference>
<dbReference type="STRING" id="1592317.DPF_0182"/>
<protein>
    <submittedName>
        <fullName evidence="4">Import inner membrane translocase subunit Tim44</fullName>
    </submittedName>
</protein>
<evidence type="ECO:0000313" key="5">
    <source>
        <dbReference type="Proteomes" id="UP000095200"/>
    </source>
</evidence>
<dbReference type="EMBL" id="BDFE01000004">
    <property type="protein sequence ID" value="GAU07497.1"/>
    <property type="molecule type" value="Genomic_DNA"/>
</dbReference>
<keyword evidence="2" id="KW-0472">Membrane</keyword>
<dbReference type="OrthoDB" id="5297955at2"/>
<keyword evidence="2" id="KW-0812">Transmembrane</keyword>
<gene>
    <name evidence="4" type="ORF">DPF_0182</name>
</gene>